<keyword evidence="1" id="KW-0732">Signal</keyword>
<dbReference type="Proteomes" id="UP000273643">
    <property type="component" value="Unassembled WGS sequence"/>
</dbReference>
<evidence type="ECO:0000256" key="1">
    <source>
        <dbReference type="SAM" id="SignalP"/>
    </source>
</evidence>
<dbReference type="AlphaFoldDB" id="A0A3N1P1W4"/>
<evidence type="ECO:0000313" key="2">
    <source>
        <dbReference type="EMBL" id="ROQ21588.1"/>
    </source>
</evidence>
<accession>A0A3N1P1W4</accession>
<proteinExistence type="predicted"/>
<dbReference type="EMBL" id="RJUK01000001">
    <property type="protein sequence ID" value="ROQ21588.1"/>
    <property type="molecule type" value="Genomic_DNA"/>
</dbReference>
<gene>
    <name evidence="2" type="ORF">EDC38_2214</name>
</gene>
<keyword evidence="3" id="KW-1185">Reference proteome</keyword>
<evidence type="ECO:0008006" key="4">
    <source>
        <dbReference type="Google" id="ProtNLM"/>
    </source>
</evidence>
<protein>
    <recommendedName>
        <fullName evidence="4">DUF1585 domain-containing protein</fullName>
    </recommendedName>
</protein>
<sequence>MKSTHPPLQRGVLCLRSVFCLLLILCSVAAQAGPREQALQIHNRIAGVPPSESVLLQMADLIAEGEVDAAVELAMDNEHFYSVTLKNMATPWTNREQSVFAPLNDYTATFIGMVRDGEDIRGLLYDNVLYVGNTSGLPAYANDDNQHYEALETQGLSLGDPEVLVKRTQSDVNGLPAEATAGVMTSRAAARAFFYAGTNRAMFRFTLLNHLCRDLEQVHDTSLTPDRIRQDVSRSPGGDSRVFLNNCMGCHNGMDPLAQAYAYYNWDYDADADPEGEDGRLTYNREGETEAETGTRVVPKYHINANTFRYGYVTMDDQWDNYWREGNNRVLGWSDALPGSGEGAKSMGMELAHSEAFASCQVEKVFRQVCLRQPGSPEDHQLIETATDNLASAGFDLRRAFIDTADYCKGE</sequence>
<organism evidence="2 3">
    <name type="scientific">Marinimicrobium koreense</name>
    <dbReference type="NCBI Taxonomy" id="306545"/>
    <lineage>
        <taxon>Bacteria</taxon>
        <taxon>Pseudomonadati</taxon>
        <taxon>Pseudomonadota</taxon>
        <taxon>Gammaproteobacteria</taxon>
        <taxon>Cellvibrionales</taxon>
        <taxon>Cellvibrionaceae</taxon>
        <taxon>Marinimicrobium</taxon>
    </lineage>
</organism>
<name>A0A3N1P1W4_9GAMM</name>
<feature type="signal peptide" evidence="1">
    <location>
        <begin position="1"/>
        <end position="32"/>
    </location>
</feature>
<evidence type="ECO:0000313" key="3">
    <source>
        <dbReference type="Proteomes" id="UP000273643"/>
    </source>
</evidence>
<comment type="caution">
    <text evidence="2">The sequence shown here is derived from an EMBL/GenBank/DDBJ whole genome shotgun (WGS) entry which is preliminary data.</text>
</comment>
<reference evidence="2 3" key="1">
    <citation type="submission" date="2018-11" db="EMBL/GenBank/DDBJ databases">
        <title>Genomic Encyclopedia of Type Strains, Phase IV (KMG-IV): sequencing the most valuable type-strain genomes for metagenomic binning, comparative biology and taxonomic classification.</title>
        <authorList>
            <person name="Goeker M."/>
        </authorList>
    </citation>
    <scope>NUCLEOTIDE SEQUENCE [LARGE SCALE GENOMIC DNA]</scope>
    <source>
        <strain evidence="2 3">DSM 16974</strain>
    </source>
</reference>
<feature type="chain" id="PRO_5017924891" description="DUF1585 domain-containing protein" evidence="1">
    <location>
        <begin position="33"/>
        <end position="411"/>
    </location>
</feature>